<proteinExistence type="inferred from homology"/>
<keyword evidence="5" id="KW-1185">Reference proteome</keyword>
<dbReference type="PROSITE" id="PS50062">
    <property type="entry name" value="BCL2_FAMILY"/>
    <property type="match status" value="1"/>
</dbReference>
<dbReference type="GO" id="GO:0001836">
    <property type="term" value="P:release of cytochrome c from mitochondria"/>
    <property type="evidence" value="ECO:0007669"/>
    <property type="project" value="TreeGrafter"/>
</dbReference>
<dbReference type="STRING" id="8496.A0A151NK05"/>
<dbReference type="GO" id="GO:0015267">
    <property type="term" value="F:channel activity"/>
    <property type="evidence" value="ECO:0007669"/>
    <property type="project" value="TreeGrafter"/>
</dbReference>
<comment type="similarity">
    <text evidence="1">Belongs to the Bcl-2 family.</text>
</comment>
<comment type="caution">
    <text evidence="4">The sequence shown here is derived from an EMBL/GenBank/DDBJ whole genome shotgun (WGS) entry which is preliminary data.</text>
</comment>
<keyword evidence="2" id="KW-0053">Apoptosis</keyword>
<dbReference type="AlphaFoldDB" id="A0A151NK05"/>
<dbReference type="GO" id="GO:0097192">
    <property type="term" value="P:extrinsic apoptotic signaling pathway in absence of ligand"/>
    <property type="evidence" value="ECO:0007669"/>
    <property type="project" value="TreeGrafter"/>
</dbReference>
<dbReference type="GO" id="GO:0008630">
    <property type="term" value="P:intrinsic apoptotic signaling pathway in response to DNA damage"/>
    <property type="evidence" value="ECO:0007669"/>
    <property type="project" value="TreeGrafter"/>
</dbReference>
<dbReference type="InterPro" id="IPR026298">
    <property type="entry name" value="Bcl-2_fam"/>
</dbReference>
<dbReference type="PROSITE" id="PS01258">
    <property type="entry name" value="BH2"/>
    <property type="match status" value="1"/>
</dbReference>
<name>A0A151NK05_ALLMI</name>
<evidence type="ECO:0000313" key="5">
    <source>
        <dbReference type="Proteomes" id="UP000050525"/>
    </source>
</evidence>
<dbReference type="Proteomes" id="UP000050525">
    <property type="component" value="Unassembled WGS sequence"/>
</dbReference>
<dbReference type="GO" id="GO:0008053">
    <property type="term" value="P:mitochondrial fusion"/>
    <property type="evidence" value="ECO:0007669"/>
    <property type="project" value="TreeGrafter"/>
</dbReference>
<dbReference type="SUPFAM" id="SSF56854">
    <property type="entry name" value="Bcl-2 inhibitors of programmed cell death"/>
    <property type="match status" value="1"/>
</dbReference>
<reference evidence="4 5" key="1">
    <citation type="journal article" date="2012" name="Genome Biol.">
        <title>Sequencing three crocodilian genomes to illuminate the evolution of archosaurs and amniotes.</title>
        <authorList>
            <person name="St John J.A."/>
            <person name="Braun E.L."/>
            <person name="Isberg S.R."/>
            <person name="Miles L.G."/>
            <person name="Chong A.Y."/>
            <person name="Gongora J."/>
            <person name="Dalzell P."/>
            <person name="Moran C."/>
            <person name="Bed'hom B."/>
            <person name="Abzhanov A."/>
            <person name="Burgess S.C."/>
            <person name="Cooksey A.M."/>
            <person name="Castoe T.A."/>
            <person name="Crawford N.G."/>
            <person name="Densmore L.D."/>
            <person name="Drew J.C."/>
            <person name="Edwards S.V."/>
            <person name="Faircloth B.C."/>
            <person name="Fujita M.K."/>
            <person name="Greenwold M.J."/>
            <person name="Hoffmann F.G."/>
            <person name="Howard J.M."/>
            <person name="Iguchi T."/>
            <person name="Janes D.E."/>
            <person name="Khan S.Y."/>
            <person name="Kohno S."/>
            <person name="de Koning A.J."/>
            <person name="Lance S.L."/>
            <person name="McCarthy F.M."/>
            <person name="McCormack J.E."/>
            <person name="Merchant M.E."/>
            <person name="Peterson D.G."/>
            <person name="Pollock D.D."/>
            <person name="Pourmand N."/>
            <person name="Raney B.J."/>
            <person name="Roessler K.A."/>
            <person name="Sanford J.R."/>
            <person name="Sawyer R.H."/>
            <person name="Schmidt C.J."/>
            <person name="Triplett E.W."/>
            <person name="Tuberville T.D."/>
            <person name="Venegas-Anaya M."/>
            <person name="Howard J.T."/>
            <person name="Jarvis E.D."/>
            <person name="Guillette L.J.Jr."/>
            <person name="Glenn T.C."/>
            <person name="Green R.E."/>
            <person name="Ray D.A."/>
        </authorList>
    </citation>
    <scope>NUCLEOTIDE SEQUENCE [LARGE SCALE GENOMIC DNA]</scope>
    <source>
        <strain evidence="4">KSC_2009_1</strain>
    </source>
</reference>
<protein>
    <submittedName>
        <fullName evidence="4">Apoptosis regulator BAX-like</fullName>
    </submittedName>
</protein>
<dbReference type="InterPro" id="IPR020726">
    <property type="entry name" value="Bcl2_BH2_motif_CS"/>
</dbReference>
<dbReference type="InterPro" id="IPR046371">
    <property type="entry name" value="Bcl-2_BH1-3"/>
</dbReference>
<gene>
    <name evidence="4" type="ORF">Y1Q_0008411</name>
</gene>
<accession>A0A151NK05</accession>
<dbReference type="PANTHER" id="PTHR11256">
    <property type="entry name" value="BCL-2 RELATED"/>
    <property type="match status" value="1"/>
</dbReference>
<dbReference type="GO" id="GO:0005741">
    <property type="term" value="C:mitochondrial outer membrane"/>
    <property type="evidence" value="ECO:0007669"/>
    <property type="project" value="TreeGrafter"/>
</dbReference>
<dbReference type="Gene3D" id="1.10.437.10">
    <property type="entry name" value="Blc2-like"/>
    <property type="match status" value="1"/>
</dbReference>
<evidence type="ECO:0000313" key="4">
    <source>
        <dbReference type="EMBL" id="KYO37131.1"/>
    </source>
</evidence>
<dbReference type="PRINTS" id="PR01862">
    <property type="entry name" value="BCL2FAMILY"/>
</dbReference>
<dbReference type="Pfam" id="PF00452">
    <property type="entry name" value="Bcl-2"/>
    <property type="match status" value="1"/>
</dbReference>
<evidence type="ECO:0000256" key="2">
    <source>
        <dbReference type="ARBA" id="ARBA00022703"/>
    </source>
</evidence>
<organism evidence="4 5">
    <name type="scientific">Alligator mississippiensis</name>
    <name type="common">American alligator</name>
    <dbReference type="NCBI Taxonomy" id="8496"/>
    <lineage>
        <taxon>Eukaryota</taxon>
        <taxon>Metazoa</taxon>
        <taxon>Chordata</taxon>
        <taxon>Craniata</taxon>
        <taxon>Vertebrata</taxon>
        <taxon>Euteleostomi</taxon>
        <taxon>Archelosauria</taxon>
        <taxon>Archosauria</taxon>
        <taxon>Crocodylia</taxon>
        <taxon>Alligatoridae</taxon>
        <taxon>Alligatorinae</taxon>
        <taxon>Alligator</taxon>
    </lineage>
</organism>
<dbReference type="CDD" id="cd06845">
    <property type="entry name" value="Bcl-2_like"/>
    <property type="match status" value="1"/>
</dbReference>
<dbReference type="SMART" id="SM00337">
    <property type="entry name" value="BCL"/>
    <property type="match status" value="1"/>
</dbReference>
<dbReference type="InterPro" id="IPR002475">
    <property type="entry name" value="Bcl2-like"/>
</dbReference>
<sequence length="187" mass="20434">MWPGGGGRHGVRILGTELGGVGKRWGLVGAESLSCILRIGGALLRGFILTLFQQSPGTRPVTFQELGGEITPTEPPVTSLLEGLLQVWRSMSQNSEIDSLVDMMSGQPPLKALAQVAEEVFADSINWGRVVVFFYFTYRVTFQALSSSGCLRAVVDWALEFLRERITGWIQQQGGWDSALTYPLASD</sequence>
<evidence type="ECO:0000259" key="3">
    <source>
        <dbReference type="SMART" id="SM00337"/>
    </source>
</evidence>
<dbReference type="InterPro" id="IPR036834">
    <property type="entry name" value="Bcl-2-like_sf"/>
</dbReference>
<dbReference type="EMBL" id="AKHW03002822">
    <property type="protein sequence ID" value="KYO37131.1"/>
    <property type="molecule type" value="Genomic_DNA"/>
</dbReference>
<feature type="domain" description="Bcl-2 Bcl-2 homology region 1-3" evidence="3">
    <location>
        <begin position="84"/>
        <end position="176"/>
    </location>
</feature>
<dbReference type="PANTHER" id="PTHR11256:SF42">
    <property type="entry name" value="APOPTOSIS REGULATOR BAX"/>
    <property type="match status" value="1"/>
</dbReference>
<dbReference type="GO" id="GO:0042981">
    <property type="term" value="P:regulation of apoptotic process"/>
    <property type="evidence" value="ECO:0007669"/>
    <property type="project" value="InterPro"/>
</dbReference>
<dbReference type="GO" id="GO:0051400">
    <property type="term" value="F:BH domain binding"/>
    <property type="evidence" value="ECO:0007669"/>
    <property type="project" value="TreeGrafter"/>
</dbReference>
<evidence type="ECO:0000256" key="1">
    <source>
        <dbReference type="ARBA" id="ARBA00009458"/>
    </source>
</evidence>